<dbReference type="SMART" id="SM00448">
    <property type="entry name" value="REC"/>
    <property type="match status" value="1"/>
</dbReference>
<dbReference type="InterPro" id="IPR008248">
    <property type="entry name" value="CheB-like"/>
</dbReference>
<dbReference type="SUPFAM" id="SSF52738">
    <property type="entry name" value="Methylesterase CheB, C-terminal domain"/>
    <property type="match status" value="1"/>
</dbReference>
<comment type="PTM">
    <text evidence="5">Phosphorylated by CheA. Phosphorylation of the N-terminal regulatory domain activates the methylesterase activity.</text>
</comment>
<dbReference type="Gene3D" id="3.40.50.180">
    <property type="entry name" value="Methylesterase CheB, C-terminal domain"/>
    <property type="match status" value="1"/>
</dbReference>
<dbReference type="PANTHER" id="PTHR42872:SF6">
    <property type="entry name" value="PROTEIN-GLUTAMATE METHYLESTERASE_PROTEIN-GLUTAMINE GLUTAMINASE"/>
    <property type="match status" value="1"/>
</dbReference>
<organism evidence="10 11">
    <name type="scientific">Blastopirellula marina</name>
    <dbReference type="NCBI Taxonomy" id="124"/>
    <lineage>
        <taxon>Bacteria</taxon>
        <taxon>Pseudomonadati</taxon>
        <taxon>Planctomycetota</taxon>
        <taxon>Planctomycetia</taxon>
        <taxon>Pirellulales</taxon>
        <taxon>Pirellulaceae</taxon>
        <taxon>Blastopirellula</taxon>
    </lineage>
</organism>
<dbReference type="InterPro" id="IPR035909">
    <property type="entry name" value="CheB_C"/>
</dbReference>
<name>A0A2S8G4A4_9BACT</name>
<comment type="catalytic activity">
    <reaction evidence="4 5">
        <text>[protein]-L-glutamate 5-O-methyl ester + H2O = L-glutamyl-[protein] + methanol + H(+)</text>
        <dbReference type="Rhea" id="RHEA:23236"/>
        <dbReference type="Rhea" id="RHEA-COMP:10208"/>
        <dbReference type="Rhea" id="RHEA-COMP:10311"/>
        <dbReference type="ChEBI" id="CHEBI:15377"/>
        <dbReference type="ChEBI" id="CHEBI:15378"/>
        <dbReference type="ChEBI" id="CHEBI:17790"/>
        <dbReference type="ChEBI" id="CHEBI:29973"/>
        <dbReference type="ChEBI" id="CHEBI:82795"/>
        <dbReference type="EC" id="3.1.1.61"/>
    </reaction>
</comment>
<keyword evidence="1 5" id="KW-0963">Cytoplasm</keyword>
<dbReference type="EMBL" id="PUIA01000016">
    <property type="protein sequence ID" value="PQO39120.1"/>
    <property type="molecule type" value="Genomic_DNA"/>
</dbReference>
<comment type="subcellular location">
    <subcellularLocation>
        <location evidence="5">Cytoplasm</location>
    </subcellularLocation>
</comment>
<dbReference type="GO" id="GO:0050568">
    <property type="term" value="F:protein-glutamine glutaminase activity"/>
    <property type="evidence" value="ECO:0007669"/>
    <property type="project" value="UniProtKB-UniRule"/>
</dbReference>
<dbReference type="Gene3D" id="3.40.50.2300">
    <property type="match status" value="1"/>
</dbReference>
<evidence type="ECO:0000256" key="7">
    <source>
        <dbReference type="PROSITE-ProRule" id="PRU00169"/>
    </source>
</evidence>
<feature type="active site" evidence="5 6">
    <location>
        <position position="201"/>
    </location>
</feature>
<evidence type="ECO:0000256" key="1">
    <source>
        <dbReference type="ARBA" id="ARBA00022490"/>
    </source>
</evidence>
<dbReference type="HAMAP" id="MF_00099">
    <property type="entry name" value="CheB_chemtxs"/>
    <property type="match status" value="1"/>
</dbReference>
<dbReference type="GO" id="GO:0005737">
    <property type="term" value="C:cytoplasm"/>
    <property type="evidence" value="ECO:0007669"/>
    <property type="project" value="UniProtKB-SubCell"/>
</dbReference>
<dbReference type="NCBIfam" id="NF001965">
    <property type="entry name" value="PRK00742.1"/>
    <property type="match status" value="1"/>
</dbReference>
<dbReference type="InterPro" id="IPR000673">
    <property type="entry name" value="Sig_transdc_resp-reg_Me-estase"/>
</dbReference>
<evidence type="ECO:0000259" key="8">
    <source>
        <dbReference type="PROSITE" id="PS50110"/>
    </source>
</evidence>
<dbReference type="GO" id="GO:0006935">
    <property type="term" value="P:chemotaxis"/>
    <property type="evidence" value="ECO:0007669"/>
    <property type="project" value="UniProtKB-UniRule"/>
</dbReference>
<dbReference type="PROSITE" id="PS50110">
    <property type="entry name" value="RESPONSE_REGULATORY"/>
    <property type="match status" value="1"/>
</dbReference>
<dbReference type="Pfam" id="PF01339">
    <property type="entry name" value="CheB_methylest"/>
    <property type="match status" value="1"/>
</dbReference>
<dbReference type="InterPro" id="IPR001789">
    <property type="entry name" value="Sig_transdc_resp-reg_receiver"/>
</dbReference>
<feature type="active site" evidence="5 6">
    <location>
        <position position="227"/>
    </location>
</feature>
<dbReference type="SUPFAM" id="SSF52172">
    <property type="entry name" value="CheY-like"/>
    <property type="match status" value="1"/>
</dbReference>
<feature type="modified residue" description="4-aspartylphosphate" evidence="5 7">
    <location>
        <position position="72"/>
    </location>
</feature>
<keyword evidence="3 5" id="KW-0378">Hydrolase</keyword>
<evidence type="ECO:0000313" key="11">
    <source>
        <dbReference type="Proteomes" id="UP000240009"/>
    </source>
</evidence>
<feature type="domain" description="CheB-type methylesterase" evidence="9">
    <location>
        <begin position="190"/>
        <end position="382"/>
    </location>
</feature>
<evidence type="ECO:0000256" key="6">
    <source>
        <dbReference type="PROSITE-ProRule" id="PRU00050"/>
    </source>
</evidence>
<evidence type="ECO:0000256" key="3">
    <source>
        <dbReference type="ARBA" id="ARBA00022801"/>
    </source>
</evidence>
<dbReference type="CDD" id="cd17541">
    <property type="entry name" value="REC_CheB-like"/>
    <property type="match status" value="1"/>
</dbReference>
<protein>
    <recommendedName>
        <fullName evidence="5">Protein-glutamate methylesterase/protein-glutamine glutaminase</fullName>
        <ecNumber evidence="5">3.1.1.61</ecNumber>
        <ecNumber evidence="5">3.5.1.44</ecNumber>
    </recommendedName>
</protein>
<dbReference type="PROSITE" id="PS50122">
    <property type="entry name" value="CHEB"/>
    <property type="match status" value="1"/>
</dbReference>
<dbReference type="EC" id="3.1.1.61" evidence="5"/>
<feature type="active site" evidence="5 6">
    <location>
        <position position="324"/>
    </location>
</feature>
<comment type="function">
    <text evidence="5">Involved in chemotaxis. Part of a chemotaxis signal transduction system that modulates chemotaxis in response to various stimuli. Catalyzes the demethylation of specific methylglutamate residues introduced into the chemoreceptors (methyl-accepting chemotaxis proteins or MCP) by CheR. Also mediates the irreversible deamidation of specific glutamine residues to glutamic acid.</text>
</comment>
<comment type="caution">
    <text evidence="10">The sequence shown here is derived from an EMBL/GenBank/DDBJ whole genome shotgun (WGS) entry which is preliminary data.</text>
</comment>
<accession>A0A2S8G4A4</accession>
<dbReference type="GO" id="GO:0000156">
    <property type="term" value="F:phosphorelay response regulator activity"/>
    <property type="evidence" value="ECO:0007669"/>
    <property type="project" value="InterPro"/>
</dbReference>
<proteinExistence type="inferred from homology"/>
<dbReference type="AlphaFoldDB" id="A0A2S8G4A4"/>
<dbReference type="InterPro" id="IPR011006">
    <property type="entry name" value="CheY-like_superfamily"/>
</dbReference>
<evidence type="ECO:0000313" key="10">
    <source>
        <dbReference type="EMBL" id="PQO39120.1"/>
    </source>
</evidence>
<dbReference type="CDD" id="cd16432">
    <property type="entry name" value="CheB_Rec"/>
    <property type="match status" value="1"/>
</dbReference>
<dbReference type="Pfam" id="PF00072">
    <property type="entry name" value="Response_reg"/>
    <property type="match status" value="1"/>
</dbReference>
<evidence type="ECO:0000256" key="5">
    <source>
        <dbReference type="HAMAP-Rule" id="MF_00099"/>
    </source>
</evidence>
<dbReference type="PANTHER" id="PTHR42872">
    <property type="entry name" value="PROTEIN-GLUTAMATE METHYLESTERASE/PROTEIN-GLUTAMINE GLUTAMINASE"/>
    <property type="match status" value="1"/>
</dbReference>
<feature type="domain" description="Response regulatory" evidence="8">
    <location>
        <begin position="21"/>
        <end position="138"/>
    </location>
</feature>
<evidence type="ECO:0000256" key="4">
    <source>
        <dbReference type="ARBA" id="ARBA00048267"/>
    </source>
</evidence>
<comment type="domain">
    <text evidence="5">Contains a C-terminal catalytic domain, and an N-terminal region which modulates catalytic activity.</text>
</comment>
<comment type="catalytic activity">
    <reaction evidence="5">
        <text>L-glutaminyl-[protein] + H2O = L-glutamyl-[protein] + NH4(+)</text>
        <dbReference type="Rhea" id="RHEA:16441"/>
        <dbReference type="Rhea" id="RHEA-COMP:10207"/>
        <dbReference type="Rhea" id="RHEA-COMP:10208"/>
        <dbReference type="ChEBI" id="CHEBI:15377"/>
        <dbReference type="ChEBI" id="CHEBI:28938"/>
        <dbReference type="ChEBI" id="CHEBI:29973"/>
        <dbReference type="ChEBI" id="CHEBI:30011"/>
        <dbReference type="EC" id="3.5.1.44"/>
    </reaction>
</comment>
<dbReference type="PIRSF" id="PIRSF000876">
    <property type="entry name" value="RR_chemtxs_CheB"/>
    <property type="match status" value="1"/>
</dbReference>
<sequence length="389" mass="42188">MIAMEIKPQTWGGMMVQRTLRVLVVDDSKLIQTLISDLLEETPDIEVIATAADGHEAVRLARSLKPDVITLDVQMPKMDGLETLDAILAEQLIPVIMVSATTQLGGQITLEALDRGAIDYIAKPEGLKEAETTLRTELVRRIRMVSNTDVQKVLTMRRERAQKRKERREKLGLSNDSKIIPKPILTEKLPVSDKCIALGISTGGPPALAAMFEILPDTLPPIVIVQHMPANFTEAFAGRLNSLSRVRVKEAETGDVLQPGHAYLAPGGKHLEVVRSGTQGGKLLVRDGDFVSGHRPSVDVMMSSAVKVYKDRLLGVIMTGMGRDGSDGCGEIRAAGGYVLGQDEATSDVYGMNKVAFLEGNVDRQFSLDEAAATVTAQVRRLWGTATVS</sequence>
<evidence type="ECO:0000259" key="9">
    <source>
        <dbReference type="PROSITE" id="PS50122"/>
    </source>
</evidence>
<dbReference type="OrthoDB" id="9793421at2"/>
<evidence type="ECO:0000256" key="2">
    <source>
        <dbReference type="ARBA" id="ARBA00022500"/>
    </source>
</evidence>
<keyword evidence="2 5" id="KW-0145">Chemotaxis</keyword>
<gene>
    <name evidence="5" type="primary">cheB</name>
    <name evidence="10" type="ORF">C5Y96_04460</name>
</gene>
<dbReference type="GO" id="GO:0008984">
    <property type="term" value="F:protein-glutamate methylesterase activity"/>
    <property type="evidence" value="ECO:0007669"/>
    <property type="project" value="UniProtKB-UniRule"/>
</dbReference>
<dbReference type="Proteomes" id="UP000240009">
    <property type="component" value="Unassembled WGS sequence"/>
</dbReference>
<keyword evidence="5 7" id="KW-0597">Phosphoprotein</keyword>
<reference evidence="10 11" key="1">
    <citation type="submission" date="2018-02" db="EMBL/GenBank/DDBJ databases">
        <title>Comparative genomes isolates from brazilian mangrove.</title>
        <authorList>
            <person name="Araujo J.E."/>
            <person name="Taketani R.G."/>
            <person name="Silva M.C.P."/>
            <person name="Loureco M.V."/>
            <person name="Andreote F.D."/>
        </authorList>
    </citation>
    <scope>NUCLEOTIDE SEQUENCE [LARGE SCALE GENOMIC DNA]</scope>
    <source>
        <strain evidence="10 11">HEX-2 MGV</strain>
    </source>
</reference>
<comment type="similarity">
    <text evidence="5">Belongs to the CheB family.</text>
</comment>
<dbReference type="EC" id="3.5.1.44" evidence="5"/>